<organism evidence="1 2">
    <name type="scientific">Pontiella sulfatireligans</name>
    <dbReference type="NCBI Taxonomy" id="2750658"/>
    <lineage>
        <taxon>Bacteria</taxon>
        <taxon>Pseudomonadati</taxon>
        <taxon>Kiritimatiellota</taxon>
        <taxon>Kiritimatiellia</taxon>
        <taxon>Kiritimatiellales</taxon>
        <taxon>Pontiellaceae</taxon>
        <taxon>Pontiella</taxon>
    </lineage>
</organism>
<reference evidence="1 2" key="1">
    <citation type="submission" date="2019-04" db="EMBL/GenBank/DDBJ databases">
        <authorList>
            <person name="Van Vliet M D."/>
        </authorList>
    </citation>
    <scope>NUCLEOTIDE SEQUENCE [LARGE SCALE GENOMIC DNA]</scope>
    <source>
        <strain evidence="1 2">F21</strain>
    </source>
</reference>
<dbReference type="RefSeq" id="WP_136063610.1">
    <property type="nucleotide sequence ID" value="NZ_CAAHFH010000002.1"/>
</dbReference>
<name>A0A6C2UPJ6_9BACT</name>
<dbReference type="EMBL" id="CAAHFH010000002">
    <property type="protein sequence ID" value="VGO22212.1"/>
    <property type="molecule type" value="Genomic_DNA"/>
</dbReference>
<proteinExistence type="predicted"/>
<sequence>MTRGGKFCLIAAAACLQGIAPCIGQTRDFAVAVYGAQLTREKWEHTISPDTRFTGATLVSATASWTALRFFDGKLSCDVEAGVGKYFGEQDNWEFNLPILGLRWHRFPWDHRLATSLAWGIGPSYATRVPEIELETNDDSQRWLIYWYGELTLGPRESNWEVLMRLHHRSDGFGTVADDGGSNAVGAGVRYRF</sequence>
<evidence type="ECO:0000313" key="1">
    <source>
        <dbReference type="EMBL" id="VGO22212.1"/>
    </source>
</evidence>
<evidence type="ECO:0000313" key="2">
    <source>
        <dbReference type="Proteomes" id="UP000346198"/>
    </source>
</evidence>
<protein>
    <recommendedName>
        <fullName evidence="3">Acyloxyacyl hydrolase</fullName>
    </recommendedName>
</protein>
<dbReference type="Proteomes" id="UP000346198">
    <property type="component" value="Unassembled WGS sequence"/>
</dbReference>
<keyword evidence="2" id="KW-1185">Reference proteome</keyword>
<accession>A0A6C2UPJ6</accession>
<evidence type="ECO:0008006" key="3">
    <source>
        <dbReference type="Google" id="ProtNLM"/>
    </source>
</evidence>
<gene>
    <name evidence="1" type="ORF">SCARR_04294</name>
</gene>
<dbReference type="AlphaFoldDB" id="A0A6C2UPJ6"/>